<evidence type="ECO:0000313" key="4">
    <source>
        <dbReference type="Proteomes" id="UP000178964"/>
    </source>
</evidence>
<reference evidence="3 4" key="1">
    <citation type="journal article" date="2016" name="Nat. Commun.">
        <title>Thousands of microbial genomes shed light on interconnected biogeochemical processes in an aquifer system.</title>
        <authorList>
            <person name="Anantharaman K."/>
            <person name="Brown C.T."/>
            <person name="Hug L.A."/>
            <person name="Sharon I."/>
            <person name="Castelle C.J."/>
            <person name="Probst A.J."/>
            <person name="Thomas B.C."/>
            <person name="Singh A."/>
            <person name="Wilkins M.J."/>
            <person name="Karaoz U."/>
            <person name="Brodie E.L."/>
            <person name="Williams K.H."/>
            <person name="Hubbard S.S."/>
            <person name="Banfield J.F."/>
        </authorList>
    </citation>
    <scope>NUCLEOTIDE SEQUENCE [LARGE SCALE GENOMIC DNA]</scope>
</reference>
<dbReference type="CDD" id="cd20736">
    <property type="entry name" value="PoNe_Nuclease"/>
    <property type="match status" value="1"/>
</dbReference>
<proteinExistence type="inferred from homology"/>
<dbReference type="Gene3D" id="3.40.1350.10">
    <property type="match status" value="1"/>
</dbReference>
<dbReference type="HAMAP" id="MF_00048">
    <property type="entry name" value="UPF0102"/>
    <property type="match status" value="1"/>
</dbReference>
<name>A0A1F4VRN0_UNCKA</name>
<dbReference type="InterPro" id="IPR003509">
    <property type="entry name" value="UPF0102_YraN-like"/>
</dbReference>
<evidence type="ECO:0000256" key="2">
    <source>
        <dbReference type="HAMAP-Rule" id="MF_00048"/>
    </source>
</evidence>
<dbReference type="Pfam" id="PF02021">
    <property type="entry name" value="UPF0102"/>
    <property type="match status" value="1"/>
</dbReference>
<dbReference type="SUPFAM" id="SSF52980">
    <property type="entry name" value="Restriction endonuclease-like"/>
    <property type="match status" value="1"/>
</dbReference>
<comment type="similarity">
    <text evidence="1 2">Belongs to the UPF0102 family.</text>
</comment>
<gene>
    <name evidence="3" type="ORF">A3A70_00115</name>
</gene>
<dbReference type="InterPro" id="IPR011335">
    <property type="entry name" value="Restrct_endonuc-II-like"/>
</dbReference>
<dbReference type="STRING" id="1802627.A3A70_00115"/>
<sequence>MSSNFNIQILGENLARKHLEDLGYHVLEMNYRSKRWGEIDIVATDGDTLVFVEVKTRTGLIYGAPLEAITNHKVRKLMRTTQYYISFKKPQQGSYRFEAIGILLDPVTETVLQFDHVPMGTL</sequence>
<protein>
    <recommendedName>
        <fullName evidence="2">UPF0102 protein A3A70_00115</fullName>
    </recommendedName>
</protein>
<dbReference type="PANTHER" id="PTHR34039:SF1">
    <property type="entry name" value="UPF0102 PROTEIN YRAN"/>
    <property type="match status" value="1"/>
</dbReference>
<evidence type="ECO:0000256" key="1">
    <source>
        <dbReference type="ARBA" id="ARBA00006738"/>
    </source>
</evidence>
<comment type="caution">
    <text evidence="3">The sequence shown here is derived from an EMBL/GenBank/DDBJ whole genome shotgun (WGS) entry which is preliminary data.</text>
</comment>
<dbReference type="EMBL" id="MEVK01000010">
    <property type="protein sequence ID" value="OGC59705.1"/>
    <property type="molecule type" value="Genomic_DNA"/>
</dbReference>
<organism evidence="3 4">
    <name type="scientific">candidate division WWE3 bacterium RIFCSPLOWO2_01_FULL_42_11</name>
    <dbReference type="NCBI Taxonomy" id="1802627"/>
    <lineage>
        <taxon>Bacteria</taxon>
        <taxon>Katanobacteria</taxon>
    </lineage>
</organism>
<dbReference type="InterPro" id="IPR011856">
    <property type="entry name" value="tRNA_endonuc-like_dom_sf"/>
</dbReference>
<dbReference type="PANTHER" id="PTHR34039">
    <property type="entry name" value="UPF0102 PROTEIN YRAN"/>
    <property type="match status" value="1"/>
</dbReference>
<dbReference type="GO" id="GO:0003676">
    <property type="term" value="F:nucleic acid binding"/>
    <property type="evidence" value="ECO:0007669"/>
    <property type="project" value="InterPro"/>
</dbReference>
<accession>A0A1F4VRN0</accession>
<dbReference type="Proteomes" id="UP000178964">
    <property type="component" value="Unassembled WGS sequence"/>
</dbReference>
<evidence type="ECO:0000313" key="3">
    <source>
        <dbReference type="EMBL" id="OGC59705.1"/>
    </source>
</evidence>
<dbReference type="AlphaFoldDB" id="A0A1F4VRN0"/>